<proteinExistence type="predicted"/>
<gene>
    <name evidence="1" type="ORF">S01H4_63951</name>
</gene>
<name>X1DDP3_9ZZZZ</name>
<protein>
    <recommendedName>
        <fullName evidence="2">DHHA1 domain-containing protein</fullName>
    </recommendedName>
</protein>
<dbReference type="AlphaFoldDB" id="X1DDP3"/>
<feature type="non-terminal residue" evidence="1">
    <location>
        <position position="66"/>
    </location>
</feature>
<dbReference type="Gene3D" id="3.90.1640.10">
    <property type="entry name" value="inorganic pyrophosphatase (n-terminal core)"/>
    <property type="match status" value="1"/>
</dbReference>
<accession>X1DDP3</accession>
<organism evidence="1">
    <name type="scientific">marine sediment metagenome</name>
    <dbReference type="NCBI Taxonomy" id="412755"/>
    <lineage>
        <taxon>unclassified sequences</taxon>
        <taxon>metagenomes</taxon>
        <taxon>ecological metagenomes</taxon>
    </lineage>
</organism>
<reference evidence="1" key="1">
    <citation type="journal article" date="2014" name="Front. Microbiol.">
        <title>High frequency of phylogenetically diverse reductive dehalogenase-homologous genes in deep subseafloor sedimentary metagenomes.</title>
        <authorList>
            <person name="Kawai M."/>
            <person name="Futagami T."/>
            <person name="Toyoda A."/>
            <person name="Takaki Y."/>
            <person name="Nishi S."/>
            <person name="Hori S."/>
            <person name="Arai W."/>
            <person name="Tsubouchi T."/>
            <person name="Morono Y."/>
            <person name="Uchiyama I."/>
            <person name="Ito T."/>
            <person name="Fujiyama A."/>
            <person name="Inagaki F."/>
            <person name="Takami H."/>
        </authorList>
    </citation>
    <scope>NUCLEOTIDE SEQUENCE</scope>
    <source>
        <strain evidence="1">Expedition CK06-06</strain>
    </source>
</reference>
<sequence>MSLKRKFLKRVKKGNFDNIAIVGHSSIDPDSIASAFGMDFLVKKLHSSINVDILVDGISKHTTKVV</sequence>
<dbReference type="InterPro" id="IPR038763">
    <property type="entry name" value="DHH_sf"/>
</dbReference>
<dbReference type="EMBL" id="BART01038625">
    <property type="protein sequence ID" value="GAH06435.1"/>
    <property type="molecule type" value="Genomic_DNA"/>
</dbReference>
<evidence type="ECO:0000313" key="1">
    <source>
        <dbReference type="EMBL" id="GAH06435.1"/>
    </source>
</evidence>
<dbReference type="SUPFAM" id="SSF64182">
    <property type="entry name" value="DHH phosphoesterases"/>
    <property type="match status" value="1"/>
</dbReference>
<evidence type="ECO:0008006" key="2">
    <source>
        <dbReference type="Google" id="ProtNLM"/>
    </source>
</evidence>
<comment type="caution">
    <text evidence="1">The sequence shown here is derived from an EMBL/GenBank/DDBJ whole genome shotgun (WGS) entry which is preliminary data.</text>
</comment>